<comment type="caution">
    <text evidence="2">The sequence shown here is derived from an EMBL/GenBank/DDBJ whole genome shotgun (WGS) entry which is preliminary data.</text>
</comment>
<feature type="region of interest" description="Disordered" evidence="1">
    <location>
        <begin position="36"/>
        <end position="62"/>
    </location>
</feature>
<name>A0A9N7TMS6_PLEPL</name>
<organism evidence="2 3">
    <name type="scientific">Pleuronectes platessa</name>
    <name type="common">European plaice</name>
    <dbReference type="NCBI Taxonomy" id="8262"/>
    <lineage>
        <taxon>Eukaryota</taxon>
        <taxon>Metazoa</taxon>
        <taxon>Chordata</taxon>
        <taxon>Craniata</taxon>
        <taxon>Vertebrata</taxon>
        <taxon>Euteleostomi</taxon>
        <taxon>Actinopterygii</taxon>
        <taxon>Neopterygii</taxon>
        <taxon>Teleostei</taxon>
        <taxon>Neoteleostei</taxon>
        <taxon>Acanthomorphata</taxon>
        <taxon>Carangaria</taxon>
        <taxon>Pleuronectiformes</taxon>
        <taxon>Pleuronectoidei</taxon>
        <taxon>Pleuronectidae</taxon>
        <taxon>Pleuronectes</taxon>
    </lineage>
</organism>
<dbReference type="Proteomes" id="UP001153269">
    <property type="component" value="Unassembled WGS sequence"/>
</dbReference>
<evidence type="ECO:0000313" key="2">
    <source>
        <dbReference type="EMBL" id="CAB1415806.1"/>
    </source>
</evidence>
<feature type="compositionally biased region" description="Basic and acidic residues" evidence="1">
    <location>
        <begin position="43"/>
        <end position="57"/>
    </location>
</feature>
<gene>
    <name evidence="2" type="ORF">PLEPLA_LOCUS3524</name>
</gene>
<proteinExistence type="predicted"/>
<dbReference type="AlphaFoldDB" id="A0A9N7TMS6"/>
<dbReference type="EMBL" id="CADEAL010000175">
    <property type="protein sequence ID" value="CAB1415806.1"/>
    <property type="molecule type" value="Genomic_DNA"/>
</dbReference>
<keyword evidence="3" id="KW-1185">Reference proteome</keyword>
<protein>
    <submittedName>
        <fullName evidence="2">Uncharacterized protein</fullName>
    </submittedName>
</protein>
<evidence type="ECO:0000256" key="1">
    <source>
        <dbReference type="SAM" id="MobiDB-lite"/>
    </source>
</evidence>
<reference evidence="2" key="1">
    <citation type="submission" date="2020-03" db="EMBL/GenBank/DDBJ databases">
        <authorList>
            <person name="Weist P."/>
        </authorList>
    </citation>
    <scope>NUCLEOTIDE SEQUENCE</scope>
</reference>
<sequence length="178" mass="20598">MLHVWLQSFCPLGEHWRAGAVLPEEEMFVKNLPGQMRHCGRVPSHERSHNPDKDTRSRSLYSPEHLTADRRRLLLLILQPDTRHSHQNVHRPWAKMPNNLWWSEGEFSRVRGVSRRVEEEVEEEVELGAGQQLLKKRPREEPHKGAVPSRCILVNHRLFLSAADDLITPRPASPPCSP</sequence>
<accession>A0A9N7TMS6</accession>
<evidence type="ECO:0000313" key="3">
    <source>
        <dbReference type="Proteomes" id="UP001153269"/>
    </source>
</evidence>